<dbReference type="AlphaFoldDB" id="A0A7J5Y5Y7"/>
<protein>
    <submittedName>
        <fullName evidence="2">Uncharacterized protein</fullName>
    </submittedName>
</protein>
<dbReference type="Proteomes" id="UP000518266">
    <property type="component" value="Unassembled WGS sequence"/>
</dbReference>
<feature type="region of interest" description="Disordered" evidence="1">
    <location>
        <begin position="112"/>
        <end position="131"/>
    </location>
</feature>
<gene>
    <name evidence="2" type="ORF">F7725_007604</name>
</gene>
<name>A0A7J5Y5Y7_DISMA</name>
<organism evidence="2 3">
    <name type="scientific">Dissostichus mawsoni</name>
    <name type="common">Antarctic cod</name>
    <dbReference type="NCBI Taxonomy" id="36200"/>
    <lineage>
        <taxon>Eukaryota</taxon>
        <taxon>Metazoa</taxon>
        <taxon>Chordata</taxon>
        <taxon>Craniata</taxon>
        <taxon>Vertebrata</taxon>
        <taxon>Euteleostomi</taxon>
        <taxon>Actinopterygii</taxon>
        <taxon>Neopterygii</taxon>
        <taxon>Teleostei</taxon>
        <taxon>Neoteleostei</taxon>
        <taxon>Acanthomorphata</taxon>
        <taxon>Eupercaria</taxon>
        <taxon>Perciformes</taxon>
        <taxon>Notothenioidei</taxon>
        <taxon>Nototheniidae</taxon>
        <taxon>Dissostichus</taxon>
    </lineage>
</organism>
<evidence type="ECO:0000256" key="1">
    <source>
        <dbReference type="SAM" id="MobiDB-lite"/>
    </source>
</evidence>
<dbReference type="EMBL" id="JAAKFY010000015">
    <property type="protein sequence ID" value="KAF3844441.1"/>
    <property type="molecule type" value="Genomic_DNA"/>
</dbReference>
<reference evidence="2 3" key="1">
    <citation type="submission" date="2020-03" db="EMBL/GenBank/DDBJ databases">
        <title>Dissostichus mawsoni Genome sequencing and assembly.</title>
        <authorList>
            <person name="Park H."/>
        </authorList>
    </citation>
    <scope>NUCLEOTIDE SEQUENCE [LARGE SCALE GENOMIC DNA]</scope>
    <source>
        <strain evidence="2">DM0001</strain>
        <tissue evidence="2">Muscle</tissue>
    </source>
</reference>
<accession>A0A7J5Y5Y7</accession>
<dbReference type="OrthoDB" id="8878780at2759"/>
<comment type="caution">
    <text evidence="2">The sequence shown here is derived from an EMBL/GenBank/DDBJ whole genome shotgun (WGS) entry which is preliminary data.</text>
</comment>
<evidence type="ECO:0000313" key="2">
    <source>
        <dbReference type="EMBL" id="KAF3844441.1"/>
    </source>
</evidence>
<feature type="region of interest" description="Disordered" evidence="1">
    <location>
        <begin position="74"/>
        <end position="104"/>
    </location>
</feature>
<evidence type="ECO:0000313" key="3">
    <source>
        <dbReference type="Proteomes" id="UP000518266"/>
    </source>
</evidence>
<keyword evidence="3" id="KW-1185">Reference proteome</keyword>
<proteinExistence type="predicted"/>
<sequence length="153" mass="18535">MECMEYTTTEMMDRGGYHTPVFFSPAKPRPSQSQSLRCSPPHVIQPRHYSQTQSLRMSPPLEVRRSPYRAPLVQLSAHDLEQEMRDRGGGWRNERERDWEREREREMERGWAQREWERERERGRLEREGKRKGEEGNIVLWDLRVWSTRTFAF</sequence>
<feature type="compositionally biased region" description="Basic and acidic residues" evidence="1">
    <location>
        <begin position="78"/>
        <end position="104"/>
    </location>
</feature>